<protein>
    <recommendedName>
        <fullName evidence="4">DUF3188 domain-containing protein</fullName>
    </recommendedName>
</protein>
<reference evidence="2 3" key="1">
    <citation type="submission" date="2023-11" db="EMBL/GenBank/DDBJ databases">
        <title>Genome sequence of Microbacterium rhizosphaerae KACC 19337.</title>
        <authorList>
            <person name="Choi H."/>
            <person name="Kim S."/>
            <person name="Kim Y."/>
            <person name="Kwon S.-W."/>
            <person name="Heo J."/>
        </authorList>
    </citation>
    <scope>NUCLEOTIDE SEQUENCE [LARGE SCALE GENOMIC DNA]</scope>
    <source>
        <strain evidence="2 3">KACC 19337</strain>
    </source>
</reference>
<dbReference type="RefSeq" id="WP_320942128.1">
    <property type="nucleotide sequence ID" value="NZ_BAABEU010000001.1"/>
</dbReference>
<evidence type="ECO:0000313" key="3">
    <source>
        <dbReference type="Proteomes" id="UP001323798"/>
    </source>
</evidence>
<name>A0ABZ0SJ72_9MICO</name>
<proteinExistence type="predicted"/>
<feature type="transmembrane region" description="Helical" evidence="1">
    <location>
        <begin position="43"/>
        <end position="63"/>
    </location>
</feature>
<evidence type="ECO:0000256" key="1">
    <source>
        <dbReference type="SAM" id="Phobius"/>
    </source>
</evidence>
<keyword evidence="1" id="KW-0812">Transmembrane</keyword>
<accession>A0ABZ0SJ72</accession>
<keyword evidence="1" id="KW-1133">Transmembrane helix</keyword>
<keyword evidence="1" id="KW-0472">Membrane</keyword>
<keyword evidence="3" id="KW-1185">Reference proteome</keyword>
<evidence type="ECO:0008006" key="4">
    <source>
        <dbReference type="Google" id="ProtNLM"/>
    </source>
</evidence>
<dbReference type="EMBL" id="CP139368">
    <property type="protein sequence ID" value="WPR89412.1"/>
    <property type="molecule type" value="Genomic_DNA"/>
</dbReference>
<sequence>MKRSWPYLVPGVILALIGLVWTLQGMNVLRGSVMSGSPLWGTIGPIVLVIGVVLIVIGIVVAARRRRAGS</sequence>
<organism evidence="2 3">
    <name type="scientific">Microbacterium rhizosphaerae</name>
    <dbReference type="NCBI Taxonomy" id="1678237"/>
    <lineage>
        <taxon>Bacteria</taxon>
        <taxon>Bacillati</taxon>
        <taxon>Actinomycetota</taxon>
        <taxon>Actinomycetes</taxon>
        <taxon>Micrococcales</taxon>
        <taxon>Microbacteriaceae</taxon>
        <taxon>Microbacterium</taxon>
    </lineage>
</organism>
<gene>
    <name evidence="2" type="ORF">SM116_16885</name>
</gene>
<evidence type="ECO:0000313" key="2">
    <source>
        <dbReference type="EMBL" id="WPR89412.1"/>
    </source>
</evidence>
<feature type="transmembrane region" description="Helical" evidence="1">
    <location>
        <begin position="7"/>
        <end position="23"/>
    </location>
</feature>
<dbReference type="Proteomes" id="UP001323798">
    <property type="component" value="Chromosome"/>
</dbReference>